<dbReference type="AlphaFoldDB" id="A0A822FZF6"/>
<dbReference type="Proteomes" id="UP000663848">
    <property type="component" value="Unassembled WGS sequence"/>
</dbReference>
<reference evidence="1" key="1">
    <citation type="submission" date="2021-02" db="EMBL/GenBank/DDBJ databases">
        <authorList>
            <person name="Nowell W R."/>
        </authorList>
    </citation>
    <scope>NUCLEOTIDE SEQUENCE</scope>
</reference>
<organism evidence="1 2">
    <name type="scientific">Rotaria socialis</name>
    <dbReference type="NCBI Taxonomy" id="392032"/>
    <lineage>
        <taxon>Eukaryota</taxon>
        <taxon>Metazoa</taxon>
        <taxon>Spiralia</taxon>
        <taxon>Gnathifera</taxon>
        <taxon>Rotifera</taxon>
        <taxon>Eurotatoria</taxon>
        <taxon>Bdelloidea</taxon>
        <taxon>Philodinida</taxon>
        <taxon>Philodinidae</taxon>
        <taxon>Rotaria</taxon>
    </lineage>
</organism>
<evidence type="ECO:0000313" key="1">
    <source>
        <dbReference type="EMBL" id="CAF5133958.1"/>
    </source>
</evidence>
<protein>
    <submittedName>
        <fullName evidence="1">Uncharacterized protein</fullName>
    </submittedName>
</protein>
<sequence length="49" mass="5632">MIGLSTIGMFIDTNNAIYVNDQETNSVQIWYERKTEPMIIKPENLNASK</sequence>
<feature type="non-terminal residue" evidence="1">
    <location>
        <position position="49"/>
    </location>
</feature>
<proteinExistence type="predicted"/>
<dbReference type="EMBL" id="CAJOBR010086747">
    <property type="protein sequence ID" value="CAF5133958.1"/>
    <property type="molecule type" value="Genomic_DNA"/>
</dbReference>
<name>A0A822FZF6_9BILA</name>
<evidence type="ECO:0000313" key="2">
    <source>
        <dbReference type="Proteomes" id="UP000663848"/>
    </source>
</evidence>
<accession>A0A822FZF6</accession>
<gene>
    <name evidence="1" type="ORF">QYT958_LOCUS47086</name>
</gene>
<comment type="caution">
    <text evidence="1">The sequence shown here is derived from an EMBL/GenBank/DDBJ whole genome shotgun (WGS) entry which is preliminary data.</text>
</comment>